<dbReference type="Pfam" id="PF00364">
    <property type="entry name" value="Biotin_lipoyl"/>
    <property type="match status" value="1"/>
</dbReference>
<dbReference type="SUPFAM" id="SSF52440">
    <property type="entry name" value="PreATP-grasp domain"/>
    <property type="match status" value="1"/>
</dbReference>
<dbReference type="SUPFAM" id="SSF51246">
    <property type="entry name" value="Rudiment single hybrid motif"/>
    <property type="match status" value="1"/>
</dbReference>
<evidence type="ECO:0000256" key="4">
    <source>
        <dbReference type="ARBA" id="ARBA00022840"/>
    </source>
</evidence>
<dbReference type="PANTHER" id="PTHR45007">
    <property type="entry name" value="CARBOXYLASE, PUTATIVE (AFU_ORTHOLOGUE AFUA_5G07570)-RELATED"/>
    <property type="match status" value="1"/>
</dbReference>
<evidence type="ECO:0000259" key="8">
    <source>
        <dbReference type="PROSITE" id="PS50975"/>
    </source>
</evidence>
<comment type="cofactor">
    <cofactor evidence="1">
        <name>biotin</name>
        <dbReference type="ChEBI" id="CHEBI:57586"/>
    </cofactor>
</comment>
<dbReference type="Pfam" id="PF00289">
    <property type="entry name" value="Biotin_carb_N"/>
    <property type="match status" value="1"/>
</dbReference>
<evidence type="ECO:0000256" key="2">
    <source>
        <dbReference type="ARBA" id="ARBA00022598"/>
    </source>
</evidence>
<keyword evidence="3 6" id="KW-0547">Nucleotide-binding</keyword>
<evidence type="ECO:0000313" key="11">
    <source>
        <dbReference type="Proteomes" id="UP000774617"/>
    </source>
</evidence>
<keyword evidence="5" id="KW-0092">Biotin</keyword>
<dbReference type="SMART" id="SM00878">
    <property type="entry name" value="Biotin_carb_C"/>
    <property type="match status" value="1"/>
</dbReference>
<feature type="domain" description="Biotin carboxylation" evidence="9">
    <location>
        <begin position="8"/>
        <end position="460"/>
    </location>
</feature>
<dbReference type="Gene3D" id="2.40.50.100">
    <property type="match status" value="1"/>
</dbReference>
<dbReference type="InterPro" id="IPR005479">
    <property type="entry name" value="CPAse_ATP-bd"/>
</dbReference>
<dbReference type="SUPFAM" id="SSF51230">
    <property type="entry name" value="Single hybrid motif"/>
    <property type="match status" value="1"/>
</dbReference>
<evidence type="ECO:0000256" key="5">
    <source>
        <dbReference type="ARBA" id="ARBA00023267"/>
    </source>
</evidence>
<proteinExistence type="predicted"/>
<dbReference type="Proteomes" id="UP000774617">
    <property type="component" value="Unassembled WGS sequence"/>
</dbReference>
<dbReference type="InterPro" id="IPR005481">
    <property type="entry name" value="BC-like_N"/>
</dbReference>
<dbReference type="InterPro" id="IPR011053">
    <property type="entry name" value="Single_hybrid_motif"/>
</dbReference>
<dbReference type="PROSITE" id="PS50979">
    <property type="entry name" value="BC"/>
    <property type="match status" value="1"/>
</dbReference>
<gene>
    <name evidence="10" type="ORF">B0J12DRAFT_306151</name>
</gene>
<name>A0ABQ8G0A1_9PEZI</name>
<evidence type="ECO:0008006" key="12">
    <source>
        <dbReference type="Google" id="ProtNLM"/>
    </source>
</evidence>
<organism evidence="10 11">
    <name type="scientific">Macrophomina phaseolina</name>
    <dbReference type="NCBI Taxonomy" id="35725"/>
    <lineage>
        <taxon>Eukaryota</taxon>
        <taxon>Fungi</taxon>
        <taxon>Dikarya</taxon>
        <taxon>Ascomycota</taxon>
        <taxon>Pezizomycotina</taxon>
        <taxon>Dothideomycetes</taxon>
        <taxon>Dothideomycetes incertae sedis</taxon>
        <taxon>Botryosphaeriales</taxon>
        <taxon>Botryosphaeriaceae</taxon>
        <taxon>Macrophomina</taxon>
    </lineage>
</organism>
<evidence type="ECO:0000313" key="10">
    <source>
        <dbReference type="EMBL" id="KAH7032407.1"/>
    </source>
</evidence>
<dbReference type="Gene3D" id="3.30.470.20">
    <property type="entry name" value="ATP-grasp fold, B domain"/>
    <property type="match status" value="1"/>
</dbReference>
<dbReference type="EMBL" id="JAGTJR010000040">
    <property type="protein sequence ID" value="KAH7032407.1"/>
    <property type="molecule type" value="Genomic_DNA"/>
</dbReference>
<dbReference type="Pfam" id="PF02785">
    <property type="entry name" value="Biotin_carb_C"/>
    <property type="match status" value="1"/>
</dbReference>
<evidence type="ECO:0000259" key="7">
    <source>
        <dbReference type="PROSITE" id="PS50968"/>
    </source>
</evidence>
<evidence type="ECO:0000256" key="3">
    <source>
        <dbReference type="ARBA" id="ARBA00022741"/>
    </source>
</evidence>
<evidence type="ECO:0000256" key="1">
    <source>
        <dbReference type="ARBA" id="ARBA00001953"/>
    </source>
</evidence>
<dbReference type="PROSITE" id="PS50975">
    <property type="entry name" value="ATP_GRASP"/>
    <property type="match status" value="1"/>
</dbReference>
<evidence type="ECO:0000259" key="9">
    <source>
        <dbReference type="PROSITE" id="PS50979"/>
    </source>
</evidence>
<comment type="caution">
    <text evidence="10">The sequence shown here is derived from an EMBL/GenBank/DDBJ whole genome shotgun (WGS) entry which is preliminary data.</text>
</comment>
<protein>
    <recommendedName>
        <fullName evidence="12">Biotin/lipoyl attachment</fullName>
    </recommendedName>
</protein>
<keyword evidence="2" id="KW-0436">Ligase</keyword>
<dbReference type="InterPro" id="IPR011761">
    <property type="entry name" value="ATP-grasp"/>
</dbReference>
<feature type="domain" description="Lipoyl-binding" evidence="7">
    <location>
        <begin position="595"/>
        <end position="674"/>
    </location>
</feature>
<keyword evidence="11" id="KW-1185">Reference proteome</keyword>
<dbReference type="InterPro" id="IPR005482">
    <property type="entry name" value="Biotin_COase_C"/>
</dbReference>
<dbReference type="Pfam" id="PF02786">
    <property type="entry name" value="CPSase_L_D2"/>
    <property type="match status" value="1"/>
</dbReference>
<keyword evidence="4 6" id="KW-0067">ATP-binding</keyword>
<sequence length="683" mass="73509">MTRPPLRPIKRLLVCNRGEIATRIISAARELDVPTYAVYTQADTTHVRNATHAIELPSAASYLDTSYLIQLIRDHGIDAVHPGYGFLSESAEFARRAWEEAGAVVIGPGWEVLEQTGDKLKARRLAEECSVPVTPALLTATNNVDAIRSFAESIGYPIMIKAVDGGGGRGIRLVRHADELASLAQRAIEESPSRQVFAEKAAVDGFRHVEVQIVGDGTGKGGIRHLWERECSIQRRYQKVIEVAPSTIQDRSLVNEMIEAAVRMAEKIHYFSLGTFEFLLNPNTRTYYFLETNPRLQVEHTITEALLPGLDLVQAQLLLSQGIPLASIPCLPPQSALPTSPPPPAVHAIQLRLTAETPSQSFTLSPGPVTLLRLPSSNGPGVRVDTHAPTRVSTEFDSLIAKIVVCAPTWNACVRKAARALEDVEVRGVGTNLGVLRAVVRHDDFVAGRCGTGWFEGMMEALVSEGERMEEEIGGRESVTLAGSASGAGETGGGGDVSGGVGSTMLFRKGDAWNVTLEEIGGAKAEGRRKENAPAARPTHHLELTRVLRNDFPSSLSAEVVLSQTARADGAAASSTPYAMHIAATTASSSAALSQHRRGSPDDPTHVCIPFAGKVVEICVDEGDEVREGEVVCVVQQMKMELEVRTARAGRIAWAFEGEEGDEVAEGTLACVLELEGKEKARL</sequence>
<feature type="domain" description="ATP-grasp" evidence="8">
    <location>
        <begin position="123"/>
        <end position="321"/>
    </location>
</feature>
<dbReference type="SUPFAM" id="SSF56059">
    <property type="entry name" value="Glutathione synthetase ATP-binding domain-like"/>
    <property type="match status" value="1"/>
</dbReference>
<dbReference type="InterPro" id="IPR011054">
    <property type="entry name" value="Rudment_hybrid_motif"/>
</dbReference>
<dbReference type="PANTHER" id="PTHR45007:SF1">
    <property type="entry name" value="CARBOXYLASE, PUTATIVE (AFU_ORTHOLOGUE AFUA_5G07570)-RELATED"/>
    <property type="match status" value="1"/>
</dbReference>
<reference evidence="10 11" key="1">
    <citation type="journal article" date="2021" name="Nat. Commun.">
        <title>Genetic determinants of endophytism in the Arabidopsis root mycobiome.</title>
        <authorList>
            <person name="Mesny F."/>
            <person name="Miyauchi S."/>
            <person name="Thiergart T."/>
            <person name="Pickel B."/>
            <person name="Atanasova L."/>
            <person name="Karlsson M."/>
            <person name="Huettel B."/>
            <person name="Barry K.W."/>
            <person name="Haridas S."/>
            <person name="Chen C."/>
            <person name="Bauer D."/>
            <person name="Andreopoulos W."/>
            <person name="Pangilinan J."/>
            <person name="LaButti K."/>
            <person name="Riley R."/>
            <person name="Lipzen A."/>
            <person name="Clum A."/>
            <person name="Drula E."/>
            <person name="Henrissat B."/>
            <person name="Kohler A."/>
            <person name="Grigoriev I.V."/>
            <person name="Martin F.M."/>
            <person name="Hacquard S."/>
        </authorList>
    </citation>
    <scope>NUCLEOTIDE SEQUENCE [LARGE SCALE GENOMIC DNA]</scope>
    <source>
        <strain evidence="10 11">MPI-SDFR-AT-0080</strain>
    </source>
</reference>
<evidence type="ECO:0000256" key="6">
    <source>
        <dbReference type="PROSITE-ProRule" id="PRU00409"/>
    </source>
</evidence>
<accession>A0ABQ8G0A1</accession>
<dbReference type="InterPro" id="IPR000089">
    <property type="entry name" value="Biotin_lipoyl"/>
</dbReference>
<dbReference type="PROSITE" id="PS50968">
    <property type="entry name" value="BIOTINYL_LIPOYL"/>
    <property type="match status" value="1"/>
</dbReference>
<dbReference type="InterPro" id="IPR011764">
    <property type="entry name" value="Biotin_carboxylation_dom"/>
</dbReference>
<dbReference type="InterPro" id="IPR016185">
    <property type="entry name" value="PreATP-grasp_dom_sf"/>
</dbReference>
<dbReference type="CDD" id="cd06850">
    <property type="entry name" value="biotinyl_domain"/>
    <property type="match status" value="1"/>
</dbReference>